<name>A0A1H8DKG6_9EURY</name>
<dbReference type="InterPro" id="IPR011635">
    <property type="entry name" value="CARDB"/>
</dbReference>
<dbReference type="Pfam" id="PF13620">
    <property type="entry name" value="CarboxypepD_reg"/>
    <property type="match status" value="1"/>
</dbReference>
<dbReference type="Pfam" id="PF07705">
    <property type="entry name" value="CARDB"/>
    <property type="match status" value="3"/>
</dbReference>
<proteinExistence type="predicted"/>
<dbReference type="Gene3D" id="2.60.40.10">
    <property type="entry name" value="Immunoglobulins"/>
    <property type="match status" value="3"/>
</dbReference>
<feature type="domain" description="CARDB" evidence="2">
    <location>
        <begin position="162"/>
        <end position="240"/>
    </location>
</feature>
<reference evidence="4" key="1">
    <citation type="submission" date="2016-10" db="EMBL/GenBank/DDBJ databases">
        <authorList>
            <person name="Varghese N."/>
            <person name="Submissions S."/>
        </authorList>
    </citation>
    <scope>NUCLEOTIDE SEQUENCE [LARGE SCALE GENOMIC DNA]</scope>
    <source>
        <strain evidence="4">IBRC-M 10043</strain>
    </source>
</reference>
<sequence>MQTLQANRKLLYSAGLTALLIAVVAMGMVAVQPAAATGVSTQTTDEAEFGNVTAEVTKETLFTGKVSKVEVTYTAPEGETVDITVADETETVTADGTESHVTLRVGAFFFFGEHYPVDVSASIEGGETVDGTINADDGVVTLKSVGGEPEPEPEPANFDVGTPSSNSPVVEGETLTVDATVENTGESAGTQTVELNVAGSVQDSTDVSLDAGTSETVSLSWTTTEGDAADYTATVSSANDSASTDVTVTAPATPADFQVSNLNAPAEATVGSTISVSADVTNEGGQEDTQSVAFGIDTDDDGELEEITAQDETLASGASTTVTFDVDTSDLAAGTYTHGVSTQNDTDTAQITLNAPQQAPNFQVSNLDAPAEATVGDTISVSADVENVGDGDDTQSVAFGIDTDDDGELEEITAQDETLASGASTTVTFDVDTSDLAAGTYTHGVSTQNDTDTAQISLNAPVVDGTIEGTVTDQSDSAIEGATVSAGGQSTTTAADGSYSLTVEEGDYTVEVTADGYQSDNATVSVTAGETTTQDFSLSETGPTYQSFTAYAESGYLQVGTNNLRSPLPDCPNGVPENESKGCVKFTADYDPETGDYTVSPENFEFPPIPFDDTTLGTVPANNTLQGTITGNLNAETGEASFNAPIFSFLEDPALDDSCGLEVNVEGTTGTSGNLTGSPGPVQDDGTARSTLVDGTFSIPAATQETCGFLATAVNNDVGLPAGAGENEIVQNLYIEFSEETVENNPDAPSNSGS</sequence>
<evidence type="ECO:0000313" key="3">
    <source>
        <dbReference type="EMBL" id="SEN07812.1"/>
    </source>
</evidence>
<keyword evidence="4" id="KW-1185">Reference proteome</keyword>
<protein>
    <submittedName>
        <fullName evidence="3">CARDB protein</fullName>
    </submittedName>
</protein>
<feature type="region of interest" description="Disordered" evidence="1">
    <location>
        <begin position="145"/>
        <end position="168"/>
    </location>
</feature>
<dbReference type="AlphaFoldDB" id="A0A1H8DKG6"/>
<dbReference type="Gene3D" id="2.60.40.1120">
    <property type="entry name" value="Carboxypeptidase-like, regulatory domain"/>
    <property type="match status" value="1"/>
</dbReference>
<feature type="domain" description="CARDB" evidence="2">
    <location>
        <begin position="360"/>
        <end position="450"/>
    </location>
</feature>
<feature type="domain" description="CARDB" evidence="2">
    <location>
        <begin position="255"/>
        <end position="345"/>
    </location>
</feature>
<dbReference type="InterPro" id="IPR008969">
    <property type="entry name" value="CarboxyPept-like_regulatory"/>
</dbReference>
<evidence type="ECO:0000259" key="2">
    <source>
        <dbReference type="Pfam" id="PF07705"/>
    </source>
</evidence>
<organism evidence="3 4">
    <name type="scientific">Halorientalis persicus</name>
    <dbReference type="NCBI Taxonomy" id="1367881"/>
    <lineage>
        <taxon>Archaea</taxon>
        <taxon>Methanobacteriati</taxon>
        <taxon>Methanobacteriota</taxon>
        <taxon>Stenosarchaea group</taxon>
        <taxon>Halobacteria</taxon>
        <taxon>Halobacteriales</taxon>
        <taxon>Haloarculaceae</taxon>
        <taxon>Halorientalis</taxon>
    </lineage>
</organism>
<dbReference type="SUPFAM" id="SSF49464">
    <property type="entry name" value="Carboxypeptidase regulatory domain-like"/>
    <property type="match status" value="1"/>
</dbReference>
<dbReference type="Proteomes" id="UP000198775">
    <property type="component" value="Unassembled WGS sequence"/>
</dbReference>
<dbReference type="InterPro" id="IPR013783">
    <property type="entry name" value="Ig-like_fold"/>
</dbReference>
<dbReference type="EMBL" id="FOCX01000001">
    <property type="protein sequence ID" value="SEN07812.1"/>
    <property type="molecule type" value="Genomic_DNA"/>
</dbReference>
<gene>
    <name evidence="3" type="ORF">SAMN05216388_1001311</name>
</gene>
<accession>A0A1H8DKG6</accession>
<evidence type="ECO:0000256" key="1">
    <source>
        <dbReference type="SAM" id="MobiDB-lite"/>
    </source>
</evidence>
<evidence type="ECO:0000313" key="4">
    <source>
        <dbReference type="Proteomes" id="UP000198775"/>
    </source>
</evidence>